<dbReference type="Pfam" id="PF00535">
    <property type="entry name" value="Glycos_transf_2"/>
    <property type="match status" value="1"/>
</dbReference>
<dbReference type="Proteomes" id="UP000182345">
    <property type="component" value="Unassembled WGS sequence"/>
</dbReference>
<reference evidence="3 4" key="1">
    <citation type="journal article" date="2016" name="Environ. Microbiol.">
        <title>Genomic resolution of a cold subsurface aquifer community provides metabolic insights for novel microbes adapted to high CO concentrations.</title>
        <authorList>
            <person name="Probst A.J."/>
            <person name="Castelle C.J."/>
            <person name="Singh A."/>
            <person name="Brown C.T."/>
            <person name="Anantharaman K."/>
            <person name="Sharon I."/>
            <person name="Hug L.A."/>
            <person name="Burstein D."/>
            <person name="Emerson J.B."/>
            <person name="Thomas B.C."/>
            <person name="Banfield J.F."/>
        </authorList>
    </citation>
    <scope>NUCLEOTIDE SEQUENCE [LARGE SCALE GENOMIC DNA]</scope>
    <source>
        <strain evidence="3">CG1_02_44_10</strain>
    </source>
</reference>
<dbReference type="CDD" id="cd04186">
    <property type="entry name" value="GT_2_like_c"/>
    <property type="match status" value="1"/>
</dbReference>
<dbReference type="PANTHER" id="PTHR43179">
    <property type="entry name" value="RHAMNOSYLTRANSFERASE WBBL"/>
    <property type="match status" value="1"/>
</dbReference>
<dbReference type="InterPro" id="IPR001173">
    <property type="entry name" value="Glyco_trans_2-like"/>
</dbReference>
<dbReference type="Gene3D" id="3.90.550.10">
    <property type="entry name" value="Spore Coat Polysaccharide Biosynthesis Protein SpsA, Chain A"/>
    <property type="match status" value="1"/>
</dbReference>
<dbReference type="PANTHER" id="PTHR43179:SF7">
    <property type="entry name" value="RHAMNOSYLTRANSFERASE WBBL"/>
    <property type="match status" value="1"/>
</dbReference>
<accession>A0A1J4RW37</accession>
<sequence>MSKIDLSIITISYNTKQIMRDCLESIVKYTKGINFEIIVVENGSMDGSLKMLHNFSKKRPELILIDAKENLGFGRGNNRGADRAKGEYLLFINSDTLIFNNAIKNALENFKAHPESGVYSCQLLNGDKTHQPSGGHFPTLGRLLAWQFFIDDLPFIGDLIKSIHPHEPGFFFWHQFFLKKDTRVKSGIVENYPDWVTGAFMMVKKNIFEEVGGFDKNIFMYTEEMELCYRIRKLEYKTYYSDTPAIIHLGGASGGSILAITSEIKNMIYFWKKHKQTWQLPLVKFAFFIGSLLRLLIFGIIKGDEKARRAYLQSLGYIL</sequence>
<organism evidence="3 4">
    <name type="scientific">Candidatus Collierbacteria bacterium CG1_02_44_10</name>
    <dbReference type="NCBI Taxonomy" id="1805087"/>
    <lineage>
        <taxon>Bacteria</taxon>
        <taxon>Candidatus Collieribacteriota</taxon>
    </lineage>
</organism>
<feature type="transmembrane region" description="Helical" evidence="1">
    <location>
        <begin position="282"/>
        <end position="301"/>
    </location>
</feature>
<keyword evidence="1" id="KW-0472">Membrane</keyword>
<dbReference type="InterPro" id="IPR029044">
    <property type="entry name" value="Nucleotide-diphossugar_trans"/>
</dbReference>
<evidence type="ECO:0000313" key="3">
    <source>
        <dbReference type="EMBL" id="OIN90253.1"/>
    </source>
</evidence>
<evidence type="ECO:0000313" key="4">
    <source>
        <dbReference type="Proteomes" id="UP000182345"/>
    </source>
</evidence>
<evidence type="ECO:0000256" key="1">
    <source>
        <dbReference type="SAM" id="Phobius"/>
    </source>
</evidence>
<keyword evidence="1" id="KW-0812">Transmembrane</keyword>
<evidence type="ECO:0000259" key="2">
    <source>
        <dbReference type="Pfam" id="PF00535"/>
    </source>
</evidence>
<proteinExistence type="predicted"/>
<dbReference type="EMBL" id="MNUK01000078">
    <property type="protein sequence ID" value="OIN90253.1"/>
    <property type="molecule type" value="Genomic_DNA"/>
</dbReference>
<protein>
    <recommendedName>
        <fullName evidence="2">Glycosyltransferase 2-like domain-containing protein</fullName>
    </recommendedName>
</protein>
<name>A0A1J4RW37_9BACT</name>
<gene>
    <name evidence="3" type="ORF">AUJ42_03365</name>
</gene>
<dbReference type="SUPFAM" id="SSF53448">
    <property type="entry name" value="Nucleotide-diphospho-sugar transferases"/>
    <property type="match status" value="1"/>
</dbReference>
<comment type="caution">
    <text evidence="3">The sequence shown here is derived from an EMBL/GenBank/DDBJ whole genome shotgun (WGS) entry which is preliminary data.</text>
</comment>
<keyword evidence="1" id="KW-1133">Transmembrane helix</keyword>
<dbReference type="AlphaFoldDB" id="A0A1J4RW37"/>
<feature type="domain" description="Glycosyltransferase 2-like" evidence="2">
    <location>
        <begin position="7"/>
        <end position="136"/>
    </location>
</feature>